<evidence type="ECO:0008006" key="3">
    <source>
        <dbReference type="Google" id="ProtNLM"/>
    </source>
</evidence>
<dbReference type="RefSeq" id="WP_072837746.1">
    <property type="nucleotide sequence ID" value="NZ_FQVF01000002.1"/>
</dbReference>
<dbReference type="EMBL" id="FQVF01000002">
    <property type="protein sequence ID" value="SHE32935.1"/>
    <property type="molecule type" value="Genomic_DNA"/>
</dbReference>
<evidence type="ECO:0000313" key="2">
    <source>
        <dbReference type="Proteomes" id="UP000184517"/>
    </source>
</evidence>
<name>A0A1M4SL71_9GAMM</name>
<keyword evidence="2" id="KW-1185">Reference proteome</keyword>
<dbReference type="OrthoDB" id="6402002at2"/>
<sequence length="194" mass="22520">MRVFLDNNLWDYFADNDIDLLYYFPKEAYELFITTHGKYEILQLVKEHKEYVKDFALKAFTTSVQEDPIFGFYSDLFPKEYQRSSGFGAGRFCDKSEASVRSELLSKYGTFEKRKESQILFKQEADIELAVRSKNDPVITFDANKSGPLRYALEQGWQVISLDVARSKNVAPENFMQEIVSALESKKITKHCSK</sequence>
<protein>
    <recommendedName>
        <fullName evidence="3">PIN domain-containing protein</fullName>
    </recommendedName>
</protein>
<dbReference type="AlphaFoldDB" id="A0A1M4SL71"/>
<dbReference type="Proteomes" id="UP000184517">
    <property type="component" value="Unassembled WGS sequence"/>
</dbReference>
<reference evidence="2" key="1">
    <citation type="submission" date="2016-11" db="EMBL/GenBank/DDBJ databases">
        <authorList>
            <person name="Varghese N."/>
            <person name="Submissions S."/>
        </authorList>
    </citation>
    <scope>NUCLEOTIDE SEQUENCE [LARGE SCALE GENOMIC DNA]</scope>
    <source>
        <strain evidence="2">DSM 16579</strain>
    </source>
</reference>
<gene>
    <name evidence="1" type="ORF">SAMN02745753_00065</name>
</gene>
<organism evidence="1 2">
    <name type="scientific">Marinomonas polaris DSM 16579</name>
    <dbReference type="NCBI Taxonomy" id="1122206"/>
    <lineage>
        <taxon>Bacteria</taxon>
        <taxon>Pseudomonadati</taxon>
        <taxon>Pseudomonadota</taxon>
        <taxon>Gammaproteobacteria</taxon>
        <taxon>Oceanospirillales</taxon>
        <taxon>Oceanospirillaceae</taxon>
        <taxon>Marinomonas</taxon>
    </lineage>
</organism>
<evidence type="ECO:0000313" key="1">
    <source>
        <dbReference type="EMBL" id="SHE32935.1"/>
    </source>
</evidence>
<proteinExistence type="predicted"/>
<accession>A0A1M4SL71</accession>